<evidence type="ECO:0000313" key="4">
    <source>
        <dbReference type="Proteomes" id="UP000694428"/>
    </source>
</evidence>
<feature type="signal peptide" evidence="2">
    <location>
        <begin position="1"/>
        <end position="22"/>
    </location>
</feature>
<dbReference type="GO" id="GO:0034334">
    <property type="term" value="P:adherens junction maintenance"/>
    <property type="evidence" value="ECO:0007669"/>
    <property type="project" value="TreeGrafter"/>
</dbReference>
<feature type="compositionally biased region" description="Low complexity" evidence="1">
    <location>
        <begin position="361"/>
        <end position="372"/>
    </location>
</feature>
<feature type="chain" id="PRO_5034499226" evidence="2">
    <location>
        <begin position="23"/>
        <end position="504"/>
    </location>
</feature>
<feature type="region of interest" description="Disordered" evidence="1">
    <location>
        <begin position="209"/>
        <end position="230"/>
    </location>
</feature>
<sequence>MHHPHGCAPALLLLWLYPRGYTPTPHCPNVRTPMLSPRRLHPSVGCTPLPRQSLGRAAGLGAARSALLSRTSRSRRRPQTCRDRRTGEGSGDALGGGRGSAVPHGTLLSPQSSARRMRARCRMPHCWRRVRAVGAGDTSRPSPPQRSICPAEEAQPMGAGTPQRLPSPCPWPRLAPEEQSEGPPCPSAPPGPWRETSLDGPYGKAKNIGAEPGDGETRGSRCCPTSPPAVTAVPISPERRAGDVAPYRFIPVRSVVLCRQMGSSAPSTPEPAIRRGQCQSLRVDARWEPGEMRGRSTAPRRRPTYYTVTVPTSCPPAPSPTPHSGSDDSISDVSSVSHATSPGSSSPDVSFPRPPAPPRCTEPTFYPRGAPQLLPPPGPPVFLYEQDLAPLRYQRLVPSHSRIVRTPSLKDYVPGGSRGLSKAAVTEELKSWHQRARLRGARPHSLDRQGAFRGHRCGTPQDGPPLRGAPPRAQAAPIRILRRSPPGVPVQVYVPENGEIITQV</sequence>
<feature type="region of interest" description="Disordered" evidence="1">
    <location>
        <begin position="287"/>
        <end position="373"/>
    </location>
</feature>
<organism evidence="3 4">
    <name type="scientific">Pavo cristatus</name>
    <name type="common">Indian peafowl</name>
    <name type="synonym">Blue peafowl</name>
    <dbReference type="NCBI Taxonomy" id="9049"/>
    <lineage>
        <taxon>Eukaryota</taxon>
        <taxon>Metazoa</taxon>
        <taxon>Chordata</taxon>
        <taxon>Craniata</taxon>
        <taxon>Vertebrata</taxon>
        <taxon>Euteleostomi</taxon>
        <taxon>Archelosauria</taxon>
        <taxon>Archosauria</taxon>
        <taxon>Dinosauria</taxon>
        <taxon>Saurischia</taxon>
        <taxon>Theropoda</taxon>
        <taxon>Coelurosauria</taxon>
        <taxon>Aves</taxon>
        <taxon>Neognathae</taxon>
        <taxon>Galloanserae</taxon>
        <taxon>Galliformes</taxon>
        <taxon>Phasianidae</taxon>
        <taxon>Phasianinae</taxon>
        <taxon>Pavo</taxon>
    </lineage>
</organism>
<dbReference type="InterPro" id="IPR043447">
    <property type="entry name" value="CCDC120/INAVA"/>
</dbReference>
<name>A0A8C9F284_PAVCR</name>
<feature type="region of interest" description="Disordered" evidence="1">
    <location>
        <begin position="134"/>
        <end position="197"/>
    </location>
</feature>
<feature type="region of interest" description="Disordered" evidence="1">
    <location>
        <begin position="439"/>
        <end position="471"/>
    </location>
</feature>
<evidence type="ECO:0000313" key="3">
    <source>
        <dbReference type="Ensembl" id="ENSPSTP00000009469.1"/>
    </source>
</evidence>
<feature type="region of interest" description="Disordered" evidence="1">
    <location>
        <begin position="58"/>
        <end position="115"/>
    </location>
</feature>
<evidence type="ECO:0000256" key="1">
    <source>
        <dbReference type="SAM" id="MobiDB-lite"/>
    </source>
</evidence>
<dbReference type="Proteomes" id="UP000694428">
    <property type="component" value="Unplaced"/>
</dbReference>
<feature type="compositionally biased region" description="Pro residues" evidence="1">
    <location>
        <begin position="183"/>
        <end position="192"/>
    </location>
</feature>
<dbReference type="AlphaFoldDB" id="A0A8C9F284"/>
<evidence type="ECO:0000256" key="2">
    <source>
        <dbReference type="SAM" id="SignalP"/>
    </source>
</evidence>
<reference evidence="3" key="1">
    <citation type="submission" date="2025-08" db="UniProtKB">
        <authorList>
            <consortium name="Ensembl"/>
        </authorList>
    </citation>
    <scope>IDENTIFICATION</scope>
</reference>
<dbReference type="PANTHER" id="PTHR16093:SF4">
    <property type="entry name" value="INNATE IMMUNITY ACTIVATOR PROTEIN"/>
    <property type="match status" value="1"/>
</dbReference>
<dbReference type="Ensembl" id="ENSPSTT00000009943.1">
    <property type="protein sequence ID" value="ENSPSTP00000009469.1"/>
    <property type="gene ID" value="ENSPSTG00000006674.1"/>
</dbReference>
<feature type="compositionally biased region" description="Low complexity" evidence="1">
    <location>
        <begin position="322"/>
        <end position="337"/>
    </location>
</feature>
<dbReference type="GO" id="GO:0031398">
    <property type="term" value="P:positive regulation of protein ubiquitination"/>
    <property type="evidence" value="ECO:0007669"/>
    <property type="project" value="TreeGrafter"/>
</dbReference>
<keyword evidence="2" id="KW-0732">Signal</keyword>
<accession>A0A8C9F284</accession>
<keyword evidence="4" id="KW-1185">Reference proteome</keyword>
<feature type="compositionally biased region" description="Low complexity" evidence="1">
    <location>
        <begin position="58"/>
        <end position="71"/>
    </location>
</feature>
<proteinExistence type="predicted"/>
<protein>
    <submittedName>
        <fullName evidence="3">Uncharacterized protein</fullName>
    </submittedName>
</protein>
<feature type="compositionally biased region" description="Gly residues" evidence="1">
    <location>
        <begin position="88"/>
        <end position="99"/>
    </location>
</feature>
<dbReference type="PANTHER" id="PTHR16093">
    <property type="entry name" value="COILED-COIL DOMAIN-CONTAINING PROTEIN 120 FAMILY MEMBER"/>
    <property type="match status" value="1"/>
</dbReference>
<reference evidence="3" key="2">
    <citation type="submission" date="2025-09" db="UniProtKB">
        <authorList>
            <consortium name="Ensembl"/>
        </authorList>
    </citation>
    <scope>IDENTIFICATION</scope>
</reference>